<evidence type="ECO:0000313" key="2">
    <source>
        <dbReference type="EMBL" id="SCE95541.1"/>
    </source>
</evidence>
<feature type="transmembrane region" description="Helical" evidence="1">
    <location>
        <begin position="246"/>
        <end position="264"/>
    </location>
</feature>
<dbReference type="Pfam" id="PF06772">
    <property type="entry name" value="LtrA"/>
    <property type="match status" value="1"/>
</dbReference>
<feature type="transmembrane region" description="Helical" evidence="1">
    <location>
        <begin position="31"/>
        <end position="49"/>
    </location>
</feature>
<dbReference type="AlphaFoldDB" id="A0A1C4WHY3"/>
<feature type="transmembrane region" description="Helical" evidence="1">
    <location>
        <begin position="153"/>
        <end position="171"/>
    </location>
</feature>
<proteinExistence type="predicted"/>
<sequence length="405" mass="43559">MSRRAADCQWPTVTNDRAVGLTRQAGGPQRATLLELFLDLVFVAALALTSQKLAADLTWPGAFQTLVLLMALWWVWSVTALTTDLYLPHRPPIYLMTISVMFGTILMAAALPTAFTRDAVVFAGAYVAIHLGRNLFLAPALQGPQARRHAARFLFWFSVSAVPWLAGATVAGTARGALWTAALALDYGAAWLRYPTPRLGRIPRSQYGLAAEHLAERYQQFFTLALGDLILLPTLIYAGGGFALDRTVAFVLTFVTTVLLWQIYRQRTGVLLQAAIESSRDPGRLVRSAPYTHLIMVAGVVVATAGAETIIRHPSGDTTLGLVAVILGGPALFLAGRARFEYEVFSRVSPSRLVALLVLAVAAPVMVYVPPLGVAIVANLVLAGIATADILRAHGRPPEAPSPAF</sequence>
<organism evidence="2 3">
    <name type="scientific">Micromonospora viridifaciens</name>
    <dbReference type="NCBI Taxonomy" id="1881"/>
    <lineage>
        <taxon>Bacteria</taxon>
        <taxon>Bacillati</taxon>
        <taxon>Actinomycetota</taxon>
        <taxon>Actinomycetes</taxon>
        <taxon>Micromonosporales</taxon>
        <taxon>Micromonosporaceae</taxon>
        <taxon>Micromonospora</taxon>
    </lineage>
</organism>
<feature type="transmembrane region" description="Helical" evidence="1">
    <location>
        <begin position="93"/>
        <end position="115"/>
    </location>
</feature>
<feature type="transmembrane region" description="Helical" evidence="1">
    <location>
        <begin position="121"/>
        <end position="141"/>
    </location>
</feature>
<reference evidence="3" key="1">
    <citation type="submission" date="2016-06" db="EMBL/GenBank/DDBJ databases">
        <authorList>
            <person name="Varghese N."/>
            <person name="Submissions Spin"/>
        </authorList>
    </citation>
    <scope>NUCLEOTIDE SEQUENCE [LARGE SCALE GENOMIC DNA]</scope>
    <source>
        <strain evidence="3">DSM 43909</strain>
    </source>
</reference>
<keyword evidence="1" id="KW-1133">Transmembrane helix</keyword>
<feature type="transmembrane region" description="Helical" evidence="1">
    <location>
        <begin position="285"/>
        <end position="307"/>
    </location>
</feature>
<dbReference type="Proteomes" id="UP000198242">
    <property type="component" value="Chromosome I"/>
</dbReference>
<feature type="transmembrane region" description="Helical" evidence="1">
    <location>
        <begin position="221"/>
        <end position="240"/>
    </location>
</feature>
<dbReference type="PANTHER" id="PTHR36840">
    <property type="entry name" value="BLL5714 PROTEIN"/>
    <property type="match status" value="1"/>
</dbReference>
<feature type="transmembrane region" description="Helical" evidence="1">
    <location>
        <begin position="61"/>
        <end position="81"/>
    </location>
</feature>
<keyword evidence="3" id="KW-1185">Reference proteome</keyword>
<evidence type="ECO:0000313" key="3">
    <source>
        <dbReference type="Proteomes" id="UP000198242"/>
    </source>
</evidence>
<accession>A0A1C4WHY3</accession>
<name>A0A1C4WHY3_MICVI</name>
<keyword evidence="1" id="KW-0812">Transmembrane</keyword>
<feature type="transmembrane region" description="Helical" evidence="1">
    <location>
        <begin position="319"/>
        <end position="338"/>
    </location>
</feature>
<dbReference type="PANTHER" id="PTHR36840:SF1">
    <property type="entry name" value="BLL5714 PROTEIN"/>
    <property type="match status" value="1"/>
</dbReference>
<protein>
    <submittedName>
        <fullName evidence="2">Low temperature requirement protein LtrA</fullName>
    </submittedName>
</protein>
<keyword evidence="1" id="KW-0472">Membrane</keyword>
<evidence type="ECO:0000256" key="1">
    <source>
        <dbReference type="SAM" id="Phobius"/>
    </source>
</evidence>
<dbReference type="EMBL" id="LT607411">
    <property type="protein sequence ID" value="SCE95541.1"/>
    <property type="molecule type" value="Genomic_DNA"/>
</dbReference>
<dbReference type="InterPro" id="IPR010640">
    <property type="entry name" value="Low_temperature_requirement_A"/>
</dbReference>
<gene>
    <name evidence="2" type="ORF">GA0074695_2438</name>
</gene>